<evidence type="ECO:0000313" key="1">
    <source>
        <dbReference type="EMBL" id="PSR31161.1"/>
    </source>
</evidence>
<dbReference type="Proteomes" id="UP000242699">
    <property type="component" value="Unassembled WGS sequence"/>
</dbReference>
<name>A0A2T2X9G7_9FIRM</name>
<accession>A0A2T2X9G7</accession>
<protein>
    <recommendedName>
        <fullName evidence="3">DUF1641 domain-containing protein</fullName>
    </recommendedName>
</protein>
<evidence type="ECO:0000313" key="2">
    <source>
        <dbReference type="Proteomes" id="UP000242699"/>
    </source>
</evidence>
<dbReference type="InterPro" id="IPR012440">
    <property type="entry name" value="DUF1641"/>
</dbReference>
<dbReference type="EMBL" id="PXYT01000004">
    <property type="protein sequence ID" value="PSR31161.1"/>
    <property type="molecule type" value="Genomic_DNA"/>
</dbReference>
<dbReference type="AlphaFoldDB" id="A0A2T2X9G7"/>
<proteinExistence type="predicted"/>
<sequence>MAQPITDDIVRKIPSLDEQWEEFKARLLADEDTIQALLRLAQAAHEAGVLPFLTGLLEQKNSVLHLLVEEINQDGVKKAINNIEQLAALWGTISQDTLHTVLDAMNQGLERMAQSSESGSTGGMGFFQILSYLKNPDVAQGMRTLFAFLEGFGKTLSSTQK</sequence>
<reference evidence="1 2" key="1">
    <citation type="journal article" date="2014" name="BMC Genomics">
        <title>Comparison of environmental and isolate Sulfobacillus genomes reveals diverse carbon, sulfur, nitrogen, and hydrogen metabolisms.</title>
        <authorList>
            <person name="Justice N.B."/>
            <person name="Norman A."/>
            <person name="Brown C.T."/>
            <person name="Singh A."/>
            <person name="Thomas B.C."/>
            <person name="Banfield J.F."/>
        </authorList>
    </citation>
    <scope>NUCLEOTIDE SEQUENCE [LARGE SCALE GENOMIC DNA]</scope>
    <source>
        <strain evidence="1">AMDSBA1</strain>
    </source>
</reference>
<dbReference type="Pfam" id="PF07849">
    <property type="entry name" value="DUF1641"/>
    <property type="match status" value="1"/>
</dbReference>
<evidence type="ECO:0008006" key="3">
    <source>
        <dbReference type="Google" id="ProtNLM"/>
    </source>
</evidence>
<dbReference type="PANTHER" id="PTHR38433:SF1">
    <property type="entry name" value="DUF1641 DOMAIN-CONTAINING PROTEIN"/>
    <property type="match status" value="1"/>
</dbReference>
<dbReference type="PANTHER" id="PTHR38433">
    <property type="match status" value="1"/>
</dbReference>
<organism evidence="1 2">
    <name type="scientific">Sulfobacillus benefaciens</name>
    <dbReference type="NCBI Taxonomy" id="453960"/>
    <lineage>
        <taxon>Bacteria</taxon>
        <taxon>Bacillati</taxon>
        <taxon>Bacillota</taxon>
        <taxon>Clostridia</taxon>
        <taxon>Eubacteriales</taxon>
        <taxon>Clostridiales Family XVII. Incertae Sedis</taxon>
        <taxon>Sulfobacillus</taxon>
    </lineage>
</organism>
<gene>
    <name evidence="1" type="ORF">C7B43_03425</name>
</gene>
<comment type="caution">
    <text evidence="1">The sequence shown here is derived from an EMBL/GenBank/DDBJ whole genome shotgun (WGS) entry which is preliminary data.</text>
</comment>